<name>A0AAU7K7L1_9SPHI</name>
<gene>
    <name evidence="1" type="ORF">ABEG20_02780</name>
</gene>
<organism evidence="1">
    <name type="scientific">Pedobacter sp. KACC 23697</name>
    <dbReference type="NCBI Taxonomy" id="3149230"/>
    <lineage>
        <taxon>Bacteria</taxon>
        <taxon>Pseudomonadati</taxon>
        <taxon>Bacteroidota</taxon>
        <taxon>Sphingobacteriia</taxon>
        <taxon>Sphingobacteriales</taxon>
        <taxon>Sphingobacteriaceae</taxon>
        <taxon>Pedobacter</taxon>
    </lineage>
</organism>
<dbReference type="RefSeq" id="WP_406825879.1">
    <property type="nucleotide sequence ID" value="NZ_CP157485.1"/>
</dbReference>
<accession>A0AAU7K7L1</accession>
<sequence length="41" mass="4704">MTTITVQVDYEQNAALVEKMHKALSFVEDVDIKTHQPNMVE</sequence>
<dbReference type="AlphaFoldDB" id="A0AAU7K7L1"/>
<dbReference type="EMBL" id="CP157485">
    <property type="protein sequence ID" value="XBO48521.1"/>
    <property type="molecule type" value="Genomic_DNA"/>
</dbReference>
<evidence type="ECO:0000313" key="1">
    <source>
        <dbReference type="EMBL" id="XBO48521.1"/>
    </source>
</evidence>
<reference evidence="1" key="1">
    <citation type="submission" date="2024-05" db="EMBL/GenBank/DDBJ databases">
        <authorList>
            <person name="Kim S."/>
            <person name="Heo J."/>
            <person name="Choi H."/>
            <person name="Choi Y."/>
            <person name="Kwon S.-W."/>
            <person name="Kim Y."/>
        </authorList>
    </citation>
    <scope>NUCLEOTIDE SEQUENCE</scope>
    <source>
        <strain evidence="1">KACC 23697</strain>
    </source>
</reference>
<protein>
    <submittedName>
        <fullName evidence="1">Uncharacterized protein</fullName>
    </submittedName>
</protein>
<proteinExistence type="predicted"/>